<dbReference type="EMBL" id="FNPI01000016">
    <property type="protein sequence ID" value="SDZ53100.1"/>
    <property type="molecule type" value="Genomic_DNA"/>
</dbReference>
<keyword evidence="1" id="KW-0238">DNA-binding</keyword>
<evidence type="ECO:0000313" key="1">
    <source>
        <dbReference type="EMBL" id="SDZ53100.1"/>
    </source>
</evidence>
<dbReference type="AlphaFoldDB" id="A0A1H3TSG6"/>
<sequence>MPKVKYHVRLSEEERATLQDLISKGSSPARSIMRAHVLLAANENRPGTKRSETAIAKQWNVHPQTVHTIRKTYAEKDLEATIHRKKRETPPVPPKITGDVEAKIIALSCSTPPSGRSRWTLRLLAEKAIELQYVDSISHQAVGHILKKRVKASSS</sequence>
<keyword evidence="2" id="KW-1185">Reference proteome</keyword>
<reference evidence="2" key="1">
    <citation type="submission" date="2016-10" db="EMBL/GenBank/DDBJ databases">
        <authorList>
            <person name="Varghese N."/>
            <person name="Submissions S."/>
        </authorList>
    </citation>
    <scope>NUCLEOTIDE SEQUENCE [LARGE SCALE GENOMIC DNA]</scope>
    <source>
        <strain evidence="2">SP</strain>
    </source>
</reference>
<gene>
    <name evidence="1" type="ORF">SAMN05421736_1166</name>
</gene>
<evidence type="ECO:0000313" key="2">
    <source>
        <dbReference type="Proteomes" id="UP000198935"/>
    </source>
</evidence>
<keyword evidence="1" id="KW-0371">Homeobox</keyword>
<name>A0A1H3TSG6_9BACI</name>
<dbReference type="Proteomes" id="UP000198935">
    <property type="component" value="Unassembled WGS sequence"/>
</dbReference>
<dbReference type="Pfam" id="PF13565">
    <property type="entry name" value="HTH_32"/>
    <property type="match status" value="1"/>
</dbReference>
<dbReference type="SUPFAM" id="SSF46689">
    <property type="entry name" value="Homeodomain-like"/>
    <property type="match status" value="1"/>
</dbReference>
<accession>A0A1H3TSG6</accession>
<dbReference type="STRING" id="1503961.SAMN05421736_1166"/>
<proteinExistence type="predicted"/>
<organism evidence="1 2">
    <name type="scientific">Evansella caseinilytica</name>
    <dbReference type="NCBI Taxonomy" id="1503961"/>
    <lineage>
        <taxon>Bacteria</taxon>
        <taxon>Bacillati</taxon>
        <taxon>Bacillota</taxon>
        <taxon>Bacilli</taxon>
        <taxon>Bacillales</taxon>
        <taxon>Bacillaceae</taxon>
        <taxon>Evansella</taxon>
    </lineage>
</organism>
<protein>
    <submittedName>
        <fullName evidence="1">Homeodomain-like domain-containing protein</fullName>
    </submittedName>
</protein>
<dbReference type="GO" id="GO:0003677">
    <property type="term" value="F:DNA binding"/>
    <property type="evidence" value="ECO:0007669"/>
    <property type="project" value="UniProtKB-KW"/>
</dbReference>
<dbReference type="InterPro" id="IPR009057">
    <property type="entry name" value="Homeodomain-like_sf"/>
</dbReference>